<feature type="region of interest" description="Disordered" evidence="1">
    <location>
        <begin position="189"/>
        <end position="212"/>
    </location>
</feature>
<name>A0ABU0HGE5_9HYPH</name>
<sequence length="325" mass="33692">MTALSSASGRLPGRSIIPEVKTASVGSNPVIPPFTVEPGSEGDALPPAVLLTLSTTTRIADERLVAYGRPAAVADTDQARMLDRRIAAGRKEVAAMQIRQAKAAARDARVLALLNPEGGLTVAKTLGKTVSSAMKTFGEAEKTIRRTEDDSLAEAAPEEVTAVAYDLYEQTATLGPTDEGRRAIDAALAHPPDAQDPGPADRDDASGPDAPATLTVTTQVEALSIVQVEDDSGGTAREAGIEADRSQRMGQDAEVIKDGVSGLRDLGGLIAASTRRLRETGRFDAQSAREAADARNAWDDAVASTATAALPVVQAGYSIVPDGDA</sequence>
<evidence type="ECO:0000313" key="2">
    <source>
        <dbReference type="EMBL" id="MDQ0441381.1"/>
    </source>
</evidence>
<protein>
    <submittedName>
        <fullName evidence="2">Uncharacterized protein</fullName>
    </submittedName>
</protein>
<keyword evidence="3" id="KW-1185">Reference proteome</keyword>
<dbReference type="Proteomes" id="UP001236369">
    <property type="component" value="Unassembled WGS sequence"/>
</dbReference>
<accession>A0ABU0HGE5</accession>
<gene>
    <name evidence="2" type="ORF">QO016_000858</name>
</gene>
<evidence type="ECO:0000256" key="1">
    <source>
        <dbReference type="SAM" id="MobiDB-lite"/>
    </source>
</evidence>
<evidence type="ECO:0000313" key="3">
    <source>
        <dbReference type="Proteomes" id="UP001236369"/>
    </source>
</evidence>
<comment type="caution">
    <text evidence="2">The sequence shown here is derived from an EMBL/GenBank/DDBJ whole genome shotgun (WGS) entry which is preliminary data.</text>
</comment>
<reference evidence="2 3" key="1">
    <citation type="submission" date="2023-07" db="EMBL/GenBank/DDBJ databases">
        <title>Genomic Encyclopedia of Type Strains, Phase IV (KMG-IV): sequencing the most valuable type-strain genomes for metagenomic binning, comparative biology and taxonomic classification.</title>
        <authorList>
            <person name="Goeker M."/>
        </authorList>
    </citation>
    <scope>NUCLEOTIDE SEQUENCE [LARGE SCALE GENOMIC DNA]</scope>
    <source>
        <strain evidence="2 3">DSM 19562</strain>
    </source>
</reference>
<organism evidence="2 3">
    <name type="scientific">Methylobacterium persicinum</name>
    <dbReference type="NCBI Taxonomy" id="374426"/>
    <lineage>
        <taxon>Bacteria</taxon>
        <taxon>Pseudomonadati</taxon>
        <taxon>Pseudomonadota</taxon>
        <taxon>Alphaproteobacteria</taxon>
        <taxon>Hyphomicrobiales</taxon>
        <taxon>Methylobacteriaceae</taxon>
        <taxon>Methylobacterium</taxon>
    </lineage>
</organism>
<dbReference type="RefSeq" id="WP_238247491.1">
    <property type="nucleotide sequence ID" value="NZ_BPQX01000010.1"/>
</dbReference>
<proteinExistence type="predicted"/>
<dbReference type="EMBL" id="JAUSVV010000001">
    <property type="protein sequence ID" value="MDQ0441381.1"/>
    <property type="molecule type" value="Genomic_DNA"/>
</dbReference>